<organism evidence="1 2">
    <name type="scientific">Orchesella dallaii</name>
    <dbReference type="NCBI Taxonomy" id="48710"/>
    <lineage>
        <taxon>Eukaryota</taxon>
        <taxon>Metazoa</taxon>
        <taxon>Ecdysozoa</taxon>
        <taxon>Arthropoda</taxon>
        <taxon>Hexapoda</taxon>
        <taxon>Collembola</taxon>
        <taxon>Entomobryomorpha</taxon>
        <taxon>Entomobryoidea</taxon>
        <taxon>Orchesellidae</taxon>
        <taxon>Orchesellinae</taxon>
        <taxon>Orchesella</taxon>
    </lineage>
</organism>
<evidence type="ECO:0000313" key="1">
    <source>
        <dbReference type="EMBL" id="CAL8069944.1"/>
    </source>
</evidence>
<evidence type="ECO:0000313" key="2">
    <source>
        <dbReference type="Proteomes" id="UP001642540"/>
    </source>
</evidence>
<protein>
    <recommendedName>
        <fullName evidence="3">Gustatory receptor</fullName>
    </recommendedName>
</protein>
<sequence>MVIIGFLRYAVTHGTKDIPTTIQSFNITEALSSAIYSILAIKRYWWSQKHFVSIFEVILKTQRFEQVNSKALRRPAIYMGFTLIGGIKIVSNFIHAKWIIPKEKSDYVSGIVWFQQMTRFSKFVFFLDRSDFQLYEPDEEPLTLAWLNPLDYLLALITILGTLQCYIADVLNEHIILGIGIMNLVAAQDICKEIEADDDSSLTRSWIYTCGLVKSMEDLSMACNKAMGSHFTWSLAETILFLPTCLTDVATSPHLWIRIDLAISYLVVFATLFISAAAKNKVSGAVEFWLSNKDKRENITSDQCNTLLAAEKRCGIQPSGMFTVTYGFIGAVS</sequence>
<dbReference type="EMBL" id="CAXLJM020000004">
    <property type="protein sequence ID" value="CAL8069944.1"/>
    <property type="molecule type" value="Genomic_DNA"/>
</dbReference>
<evidence type="ECO:0008006" key="3">
    <source>
        <dbReference type="Google" id="ProtNLM"/>
    </source>
</evidence>
<comment type="caution">
    <text evidence="1">The sequence shown here is derived from an EMBL/GenBank/DDBJ whole genome shotgun (WGS) entry which is preliminary data.</text>
</comment>
<gene>
    <name evidence="1" type="ORF">ODALV1_LOCUS1000</name>
</gene>
<keyword evidence="2" id="KW-1185">Reference proteome</keyword>
<accession>A0ABP1PNE3</accession>
<name>A0ABP1PNE3_9HEXA</name>
<reference evidence="1 2" key="1">
    <citation type="submission" date="2024-08" db="EMBL/GenBank/DDBJ databases">
        <authorList>
            <person name="Cucini C."/>
            <person name="Frati F."/>
        </authorList>
    </citation>
    <scope>NUCLEOTIDE SEQUENCE [LARGE SCALE GENOMIC DNA]</scope>
</reference>
<proteinExistence type="predicted"/>
<dbReference type="Proteomes" id="UP001642540">
    <property type="component" value="Unassembled WGS sequence"/>
</dbReference>